<accession>A0A0E0FKI0</accession>
<feature type="compositionally biased region" description="Acidic residues" evidence="1">
    <location>
        <begin position="140"/>
        <end position="163"/>
    </location>
</feature>
<dbReference type="HOGENOM" id="CLU_659525_0_0_1"/>
<protein>
    <submittedName>
        <fullName evidence="2">Uncharacterized protein</fullName>
    </submittedName>
</protein>
<reference evidence="2" key="2">
    <citation type="submission" date="2018-04" db="EMBL/GenBank/DDBJ databases">
        <title>OnivRS2 (Oryza nivara Reference Sequence Version 2).</title>
        <authorList>
            <person name="Zhang J."/>
            <person name="Kudrna D."/>
            <person name="Lee S."/>
            <person name="Talag J."/>
            <person name="Rajasekar S."/>
            <person name="Welchert J."/>
            <person name="Hsing Y.-I."/>
            <person name="Wing R.A."/>
        </authorList>
    </citation>
    <scope>NUCLEOTIDE SEQUENCE [LARGE SCALE GENOMIC DNA]</scope>
</reference>
<organism evidence="2">
    <name type="scientific">Oryza nivara</name>
    <name type="common">Indian wild rice</name>
    <name type="synonym">Oryza sativa f. spontanea</name>
    <dbReference type="NCBI Taxonomy" id="4536"/>
    <lineage>
        <taxon>Eukaryota</taxon>
        <taxon>Viridiplantae</taxon>
        <taxon>Streptophyta</taxon>
        <taxon>Embryophyta</taxon>
        <taxon>Tracheophyta</taxon>
        <taxon>Spermatophyta</taxon>
        <taxon>Magnoliopsida</taxon>
        <taxon>Liliopsida</taxon>
        <taxon>Poales</taxon>
        <taxon>Poaceae</taxon>
        <taxon>BOP clade</taxon>
        <taxon>Oryzoideae</taxon>
        <taxon>Oryzeae</taxon>
        <taxon>Oryzinae</taxon>
        <taxon>Oryza</taxon>
    </lineage>
</organism>
<evidence type="ECO:0000256" key="1">
    <source>
        <dbReference type="SAM" id="MobiDB-lite"/>
    </source>
</evidence>
<name>A0A0E0FKI0_ORYNI</name>
<feature type="region of interest" description="Disordered" evidence="1">
    <location>
        <begin position="324"/>
        <end position="417"/>
    </location>
</feature>
<proteinExistence type="predicted"/>
<dbReference type="AlphaFoldDB" id="A0A0E0FKI0"/>
<sequence length="417" mass="44040">MERTTMSTIASAAVAEEDLAALPADVRQVLVDDEAAVAVVEREALAPPGVRPLLPLRVLPHHRRPPQRGAPELVGDVLPVAHADHDAVALGRALGAELARLPRAPVAQVRLHLLVGAVAAVGDAAVPGVVRAGAARLGDVDGDVGVDDGEEAPGVPAEEEVEVGLEQPPRRAASSGARRSHSEPKLDSTEPRLANAQRRHWTTLPVSAERAMDGGDDLRLRRRDAARRRPPRLLLARGKTTATQHVAARHLDHTFEKLASAHLQLVMAVPLVDALRGSPSELLALPDHAHHFPLQLYRRGALPLSLSLTAPAAELLAVTTSPAAAAAGSGNGGVTATGRATPRVPSDLEEGSEVGGGDPNDLREEGEVGRENPDDLGKKGEKNRSLPSNPRGQVFSSLSVTTHLEGGKSKRRRWYYS</sequence>
<keyword evidence="3" id="KW-1185">Reference proteome</keyword>
<feature type="region of interest" description="Disordered" evidence="1">
    <location>
        <begin position="139"/>
        <end position="199"/>
    </location>
</feature>
<dbReference type="EnsemblPlants" id="ONIVA01G14740.1">
    <property type="protein sequence ID" value="ONIVA01G14740.1"/>
    <property type="gene ID" value="ONIVA01G14740"/>
</dbReference>
<feature type="compositionally biased region" description="Basic and acidic residues" evidence="1">
    <location>
        <begin position="360"/>
        <end position="384"/>
    </location>
</feature>
<feature type="compositionally biased region" description="Basic and acidic residues" evidence="1">
    <location>
        <begin position="180"/>
        <end position="190"/>
    </location>
</feature>
<dbReference type="Gramene" id="ONIVA01G14740.1">
    <property type="protein sequence ID" value="ONIVA01G14740.1"/>
    <property type="gene ID" value="ONIVA01G14740"/>
</dbReference>
<evidence type="ECO:0000313" key="3">
    <source>
        <dbReference type="Proteomes" id="UP000006591"/>
    </source>
</evidence>
<reference evidence="2" key="1">
    <citation type="submission" date="2015-04" db="UniProtKB">
        <authorList>
            <consortium name="EnsemblPlants"/>
        </authorList>
    </citation>
    <scope>IDENTIFICATION</scope>
    <source>
        <strain evidence="2">SL10</strain>
    </source>
</reference>
<dbReference type="Proteomes" id="UP000006591">
    <property type="component" value="Chromosome 1"/>
</dbReference>
<feature type="compositionally biased region" description="Polar residues" evidence="1">
    <location>
        <begin position="385"/>
        <end position="402"/>
    </location>
</feature>
<evidence type="ECO:0000313" key="2">
    <source>
        <dbReference type="EnsemblPlants" id="ONIVA01G14740.1"/>
    </source>
</evidence>